<accession>A0ABP8YZX7</accession>
<name>A0ABP8YZX7_9MICO</name>
<sequence>MTQLEAPPVRTEAQSTDAPFLLHRVRVARRRRLSDGFVRITFTGPTLDRFADPGLDQRIKLILPAADGSIDDGVFVDDWYGAWRTLPEERRPVIRTYTTRAVRAAAREVDVDLVVHEPCGPAGRFATDCREGDEIALCGPNAGCARSGGGIDFRLPASSDRVLIAGDETALPAITRILEDLPEHVRGTVLVELPRAADGAALPARPGIDVRVLARDGAECGTLLAPAVRVAAQRLIDAHRGAEPEDVDVDAGMLWEVPGDGAIPQTDGPFYAWLAGEAGVIKALRRMLVAELGVDRRSVAFMGYWRRGRAEGA</sequence>
<organism evidence="2 3">
    <name type="scientific">Amnibacterium soli</name>
    <dbReference type="NCBI Taxonomy" id="1282736"/>
    <lineage>
        <taxon>Bacteria</taxon>
        <taxon>Bacillati</taxon>
        <taxon>Actinomycetota</taxon>
        <taxon>Actinomycetes</taxon>
        <taxon>Micrococcales</taxon>
        <taxon>Microbacteriaceae</taxon>
        <taxon>Amnibacterium</taxon>
    </lineage>
</organism>
<dbReference type="InterPro" id="IPR017938">
    <property type="entry name" value="Riboflavin_synthase-like_b-brl"/>
</dbReference>
<protein>
    <recommendedName>
        <fullName evidence="1">FAD-binding FR-type domain-containing protein</fullName>
    </recommendedName>
</protein>
<dbReference type="Gene3D" id="2.40.30.10">
    <property type="entry name" value="Translation factors"/>
    <property type="match status" value="1"/>
</dbReference>
<evidence type="ECO:0000313" key="3">
    <source>
        <dbReference type="Proteomes" id="UP001500121"/>
    </source>
</evidence>
<keyword evidence="3" id="KW-1185">Reference proteome</keyword>
<proteinExistence type="predicted"/>
<evidence type="ECO:0000313" key="2">
    <source>
        <dbReference type="EMBL" id="GAA4742823.1"/>
    </source>
</evidence>
<dbReference type="InterPro" id="IPR039261">
    <property type="entry name" value="FNR_nucleotide-bd"/>
</dbReference>
<dbReference type="Gene3D" id="3.40.50.80">
    <property type="entry name" value="Nucleotide-binding domain of ferredoxin-NADP reductase (FNR) module"/>
    <property type="match status" value="1"/>
</dbReference>
<evidence type="ECO:0000259" key="1">
    <source>
        <dbReference type="PROSITE" id="PS51384"/>
    </source>
</evidence>
<dbReference type="Proteomes" id="UP001500121">
    <property type="component" value="Unassembled WGS sequence"/>
</dbReference>
<dbReference type="EMBL" id="BAABLP010000002">
    <property type="protein sequence ID" value="GAA4742823.1"/>
    <property type="molecule type" value="Genomic_DNA"/>
</dbReference>
<gene>
    <name evidence="2" type="ORF">GCM10025783_12830</name>
</gene>
<dbReference type="InterPro" id="IPR013113">
    <property type="entry name" value="SIP_FAD-bd"/>
</dbReference>
<dbReference type="SUPFAM" id="SSF63380">
    <property type="entry name" value="Riboflavin synthase domain-like"/>
    <property type="match status" value="1"/>
</dbReference>
<dbReference type="PROSITE" id="PS51384">
    <property type="entry name" value="FAD_FR"/>
    <property type="match status" value="1"/>
</dbReference>
<reference evidence="3" key="1">
    <citation type="journal article" date="2019" name="Int. J. Syst. Evol. Microbiol.">
        <title>The Global Catalogue of Microorganisms (GCM) 10K type strain sequencing project: providing services to taxonomists for standard genome sequencing and annotation.</title>
        <authorList>
            <consortium name="The Broad Institute Genomics Platform"/>
            <consortium name="The Broad Institute Genome Sequencing Center for Infectious Disease"/>
            <person name="Wu L."/>
            <person name="Ma J."/>
        </authorList>
    </citation>
    <scope>NUCLEOTIDE SEQUENCE [LARGE SCALE GENOMIC DNA]</scope>
    <source>
        <strain evidence="3">JCM 19015</strain>
    </source>
</reference>
<feature type="domain" description="FAD-binding FR-type" evidence="1">
    <location>
        <begin position="20"/>
        <end position="147"/>
    </location>
</feature>
<dbReference type="Pfam" id="PF08021">
    <property type="entry name" value="FAD_binding_9"/>
    <property type="match status" value="1"/>
</dbReference>
<dbReference type="PANTHER" id="PTHR30157:SF0">
    <property type="entry name" value="NADPH-DEPENDENT FERRIC-CHELATE REDUCTASE"/>
    <property type="match status" value="1"/>
</dbReference>
<comment type="caution">
    <text evidence="2">The sequence shown here is derived from an EMBL/GenBank/DDBJ whole genome shotgun (WGS) entry which is preliminary data.</text>
</comment>
<dbReference type="CDD" id="cd06193">
    <property type="entry name" value="siderophore_interacting"/>
    <property type="match status" value="1"/>
</dbReference>
<dbReference type="Pfam" id="PF04954">
    <property type="entry name" value="SIP"/>
    <property type="match status" value="1"/>
</dbReference>
<dbReference type="InterPro" id="IPR007037">
    <property type="entry name" value="SIP_rossman_dom"/>
</dbReference>
<dbReference type="PANTHER" id="PTHR30157">
    <property type="entry name" value="FERRIC REDUCTASE, NADPH-DEPENDENT"/>
    <property type="match status" value="1"/>
</dbReference>
<dbReference type="RefSeq" id="WP_345480214.1">
    <property type="nucleotide sequence ID" value="NZ_BAABLP010000002.1"/>
</dbReference>
<dbReference type="InterPro" id="IPR039374">
    <property type="entry name" value="SIP_fam"/>
</dbReference>
<dbReference type="InterPro" id="IPR017927">
    <property type="entry name" value="FAD-bd_FR_type"/>
</dbReference>